<keyword evidence="1" id="KW-0001">2Fe-2S</keyword>
<gene>
    <name evidence="8" type="ORF">SAMN05445850_6007</name>
</gene>
<dbReference type="PROSITE" id="PS00197">
    <property type="entry name" value="2FE2S_FER_1"/>
    <property type="match status" value="1"/>
</dbReference>
<accession>A0A1H1JYK8</accession>
<evidence type="ECO:0000313" key="9">
    <source>
        <dbReference type="Proteomes" id="UP000199365"/>
    </source>
</evidence>
<dbReference type="InterPro" id="IPR001041">
    <property type="entry name" value="2Fe-2S_ferredoxin-type"/>
</dbReference>
<keyword evidence="3" id="KW-0560">Oxidoreductase</keyword>
<dbReference type="InterPro" id="IPR012675">
    <property type="entry name" value="Beta-grasp_dom_sf"/>
</dbReference>
<evidence type="ECO:0000313" key="8">
    <source>
        <dbReference type="EMBL" id="SDR55113.1"/>
    </source>
</evidence>
<keyword evidence="4" id="KW-0408">Iron</keyword>
<dbReference type="PANTHER" id="PTHR45331">
    <property type="entry name" value="OXIDOREDUCTASE, IRON-SULPHUR BINDING SUBUNIT-RELATED-RELATED"/>
    <property type="match status" value="1"/>
</dbReference>
<name>A0A1H1JYK8_9BURK</name>
<dbReference type="Pfam" id="PF01799">
    <property type="entry name" value="Fer2_2"/>
    <property type="match status" value="1"/>
</dbReference>
<organism evidence="8 9">
    <name type="scientific">Paraburkholderia tuberum</name>
    <dbReference type="NCBI Taxonomy" id="157910"/>
    <lineage>
        <taxon>Bacteria</taxon>
        <taxon>Pseudomonadati</taxon>
        <taxon>Pseudomonadota</taxon>
        <taxon>Betaproteobacteria</taxon>
        <taxon>Burkholderiales</taxon>
        <taxon>Burkholderiaceae</taxon>
        <taxon>Paraburkholderia</taxon>
    </lineage>
</organism>
<dbReference type="InterPro" id="IPR036884">
    <property type="entry name" value="2Fe-2S-bd_dom_sf"/>
</dbReference>
<keyword evidence="2" id="KW-0479">Metal-binding</keyword>
<keyword evidence="5" id="KW-0411">Iron-sulfur</keyword>
<dbReference type="EMBL" id="FNKX01000002">
    <property type="protein sequence ID" value="SDR55113.1"/>
    <property type="molecule type" value="Genomic_DNA"/>
</dbReference>
<dbReference type="GO" id="GO:0046872">
    <property type="term" value="F:metal ion binding"/>
    <property type="evidence" value="ECO:0007669"/>
    <property type="project" value="UniProtKB-KW"/>
</dbReference>
<dbReference type="STRING" id="157910.SAMN05445850_6007"/>
<feature type="compositionally biased region" description="Pro residues" evidence="6">
    <location>
        <begin position="80"/>
        <end position="92"/>
    </location>
</feature>
<dbReference type="GO" id="GO:0051537">
    <property type="term" value="F:2 iron, 2 sulfur cluster binding"/>
    <property type="evidence" value="ECO:0007669"/>
    <property type="project" value="UniProtKB-KW"/>
</dbReference>
<dbReference type="CDD" id="cd00207">
    <property type="entry name" value="fer2"/>
    <property type="match status" value="1"/>
</dbReference>
<proteinExistence type="predicted"/>
<sequence length="261" mass="27616">MRWTSTRRQPALTFQWSQQIVMTTPTECQHCGDTPASESTAEPTTTPSQPSRRRFLQSAAAAATIGAAPHLRAQTQAPAPASPAPPGNPVVPPRPVTLTVNGRAYTLQLEPRVTLLDALREYAGLMGTKKGCDRGQCGACTVLVDGRRINSCLTLAVMHEGENITTVEGLASNGALSPVQAAFIEHDAFQCGYCTPGQLCSATALLGEFRNGTASTVTADVRARPAALTDDEIRERMSGNLCRCGAYVNIVAAVRAAHDNA</sequence>
<evidence type="ECO:0000256" key="3">
    <source>
        <dbReference type="ARBA" id="ARBA00023002"/>
    </source>
</evidence>
<feature type="compositionally biased region" description="Low complexity" evidence="6">
    <location>
        <begin position="34"/>
        <end position="50"/>
    </location>
</feature>
<dbReference type="FunFam" id="3.10.20.30:FF:000020">
    <property type="entry name" value="Xanthine dehydrogenase iron-sulfur subunit"/>
    <property type="match status" value="1"/>
</dbReference>
<dbReference type="InterPro" id="IPR006311">
    <property type="entry name" value="TAT_signal"/>
</dbReference>
<evidence type="ECO:0000256" key="1">
    <source>
        <dbReference type="ARBA" id="ARBA00022714"/>
    </source>
</evidence>
<dbReference type="InterPro" id="IPR052914">
    <property type="entry name" value="Aldehyde_Oxdr_Iron-Sulfur"/>
</dbReference>
<dbReference type="Proteomes" id="UP000199365">
    <property type="component" value="Unassembled WGS sequence"/>
</dbReference>
<dbReference type="PROSITE" id="PS51085">
    <property type="entry name" value="2FE2S_FER_2"/>
    <property type="match status" value="1"/>
</dbReference>
<feature type="domain" description="2Fe-2S ferredoxin-type" evidence="7">
    <location>
        <begin position="94"/>
        <end position="170"/>
    </location>
</feature>
<dbReference type="InterPro" id="IPR036010">
    <property type="entry name" value="2Fe-2S_ferredoxin-like_sf"/>
</dbReference>
<dbReference type="Pfam" id="PF00111">
    <property type="entry name" value="Fer2"/>
    <property type="match status" value="1"/>
</dbReference>
<evidence type="ECO:0000256" key="5">
    <source>
        <dbReference type="ARBA" id="ARBA00023014"/>
    </source>
</evidence>
<dbReference type="Gene3D" id="3.10.20.30">
    <property type="match status" value="1"/>
</dbReference>
<dbReference type="Gene3D" id="1.10.150.120">
    <property type="entry name" value="[2Fe-2S]-binding domain"/>
    <property type="match status" value="1"/>
</dbReference>
<reference evidence="9" key="1">
    <citation type="submission" date="2016-10" db="EMBL/GenBank/DDBJ databases">
        <authorList>
            <person name="Varghese N."/>
            <person name="Submissions S."/>
        </authorList>
    </citation>
    <scope>NUCLEOTIDE SEQUENCE [LARGE SCALE GENOMIC DNA]</scope>
    <source>
        <strain evidence="9">DUS833</strain>
    </source>
</reference>
<dbReference type="AlphaFoldDB" id="A0A1H1JYK8"/>
<keyword evidence="9" id="KW-1185">Reference proteome</keyword>
<evidence type="ECO:0000256" key="4">
    <source>
        <dbReference type="ARBA" id="ARBA00023004"/>
    </source>
</evidence>
<dbReference type="GO" id="GO:0016903">
    <property type="term" value="F:oxidoreductase activity, acting on the aldehyde or oxo group of donors"/>
    <property type="evidence" value="ECO:0007669"/>
    <property type="project" value="TreeGrafter"/>
</dbReference>
<feature type="region of interest" description="Disordered" evidence="6">
    <location>
        <begin position="72"/>
        <end position="92"/>
    </location>
</feature>
<dbReference type="PROSITE" id="PS51318">
    <property type="entry name" value="TAT"/>
    <property type="match status" value="1"/>
</dbReference>
<dbReference type="SUPFAM" id="SSF47741">
    <property type="entry name" value="CO dehydrogenase ISP C-domain like"/>
    <property type="match status" value="1"/>
</dbReference>
<evidence type="ECO:0000259" key="7">
    <source>
        <dbReference type="PROSITE" id="PS51085"/>
    </source>
</evidence>
<dbReference type="SUPFAM" id="SSF54292">
    <property type="entry name" value="2Fe-2S ferredoxin-like"/>
    <property type="match status" value="1"/>
</dbReference>
<evidence type="ECO:0000256" key="6">
    <source>
        <dbReference type="SAM" id="MobiDB-lite"/>
    </source>
</evidence>
<feature type="region of interest" description="Disordered" evidence="6">
    <location>
        <begin position="28"/>
        <end position="52"/>
    </location>
</feature>
<dbReference type="InterPro" id="IPR006058">
    <property type="entry name" value="2Fe2S_fd_BS"/>
</dbReference>
<protein>
    <submittedName>
        <fullName evidence="8">Xanthine dehydrogenase YagT iron-sulfur-binding subunit</fullName>
    </submittedName>
</protein>
<dbReference type="InterPro" id="IPR002888">
    <property type="entry name" value="2Fe-2S-bd"/>
</dbReference>
<evidence type="ECO:0000256" key="2">
    <source>
        <dbReference type="ARBA" id="ARBA00022723"/>
    </source>
</evidence>